<feature type="domain" description="Thioredoxin" evidence="6">
    <location>
        <begin position="49"/>
        <end position="191"/>
    </location>
</feature>
<name>A0A1G6WVY0_9SPHI</name>
<proteinExistence type="predicted"/>
<evidence type="ECO:0000256" key="4">
    <source>
        <dbReference type="ARBA" id="ARBA00023284"/>
    </source>
</evidence>
<dbReference type="PANTHER" id="PTHR42852">
    <property type="entry name" value="THIOL:DISULFIDE INTERCHANGE PROTEIN DSBE"/>
    <property type="match status" value="1"/>
</dbReference>
<evidence type="ECO:0000256" key="5">
    <source>
        <dbReference type="SAM" id="SignalP"/>
    </source>
</evidence>
<dbReference type="GO" id="GO:0016491">
    <property type="term" value="F:oxidoreductase activity"/>
    <property type="evidence" value="ECO:0007669"/>
    <property type="project" value="InterPro"/>
</dbReference>
<accession>A0A1G6WVY0</accession>
<reference evidence="7 8" key="1">
    <citation type="submission" date="2016-10" db="EMBL/GenBank/DDBJ databases">
        <authorList>
            <person name="de Groot N.N."/>
        </authorList>
    </citation>
    <scope>NUCLEOTIDE SEQUENCE [LARGE SCALE GENOMIC DNA]</scope>
    <source>
        <strain evidence="7 8">47C3B</strain>
    </source>
</reference>
<dbReference type="InterPro" id="IPR013740">
    <property type="entry name" value="Redoxin"/>
</dbReference>
<feature type="signal peptide" evidence="5">
    <location>
        <begin position="1"/>
        <end position="30"/>
    </location>
</feature>
<evidence type="ECO:0000256" key="3">
    <source>
        <dbReference type="ARBA" id="ARBA00023157"/>
    </source>
</evidence>
<dbReference type="InterPro" id="IPR036249">
    <property type="entry name" value="Thioredoxin-like_sf"/>
</dbReference>
<keyword evidence="7" id="KW-0413">Isomerase</keyword>
<dbReference type="OrthoDB" id="1098640at2"/>
<evidence type="ECO:0000259" key="6">
    <source>
        <dbReference type="PROSITE" id="PS51352"/>
    </source>
</evidence>
<dbReference type="Pfam" id="PF08534">
    <property type="entry name" value="Redoxin"/>
    <property type="match status" value="1"/>
</dbReference>
<gene>
    <name evidence="7" type="ORF">SAMN05216464_102317</name>
</gene>
<dbReference type="GO" id="GO:0030313">
    <property type="term" value="C:cell envelope"/>
    <property type="evidence" value="ECO:0007669"/>
    <property type="project" value="UniProtKB-SubCell"/>
</dbReference>
<comment type="subcellular location">
    <subcellularLocation>
        <location evidence="1">Cell envelope</location>
    </subcellularLocation>
</comment>
<dbReference type="CDD" id="cd02966">
    <property type="entry name" value="TlpA_like_family"/>
    <property type="match status" value="1"/>
</dbReference>
<keyword evidence="8" id="KW-1185">Reference proteome</keyword>
<organism evidence="7 8">
    <name type="scientific">Mucilaginibacter pineti</name>
    <dbReference type="NCBI Taxonomy" id="1391627"/>
    <lineage>
        <taxon>Bacteria</taxon>
        <taxon>Pseudomonadati</taxon>
        <taxon>Bacteroidota</taxon>
        <taxon>Sphingobacteriia</taxon>
        <taxon>Sphingobacteriales</taxon>
        <taxon>Sphingobacteriaceae</taxon>
        <taxon>Mucilaginibacter</taxon>
    </lineage>
</organism>
<evidence type="ECO:0000256" key="2">
    <source>
        <dbReference type="ARBA" id="ARBA00022748"/>
    </source>
</evidence>
<dbReference type="InterPro" id="IPR050553">
    <property type="entry name" value="Thioredoxin_ResA/DsbE_sf"/>
</dbReference>
<dbReference type="PROSITE" id="PS51352">
    <property type="entry name" value="THIOREDOXIN_2"/>
    <property type="match status" value="1"/>
</dbReference>
<keyword evidence="5" id="KW-0732">Signal</keyword>
<dbReference type="InterPro" id="IPR013766">
    <property type="entry name" value="Thioredoxin_domain"/>
</dbReference>
<feature type="chain" id="PRO_5011780990" evidence="5">
    <location>
        <begin position="31"/>
        <end position="191"/>
    </location>
</feature>
<keyword evidence="4" id="KW-0676">Redox-active center</keyword>
<dbReference type="GO" id="GO:0016853">
    <property type="term" value="F:isomerase activity"/>
    <property type="evidence" value="ECO:0007669"/>
    <property type="project" value="UniProtKB-KW"/>
</dbReference>
<dbReference type="AlphaFoldDB" id="A0A1G6WVY0"/>
<evidence type="ECO:0000313" key="8">
    <source>
        <dbReference type="Proteomes" id="UP000199072"/>
    </source>
</evidence>
<keyword evidence="2" id="KW-0201">Cytochrome c-type biogenesis</keyword>
<keyword evidence="3" id="KW-1015">Disulfide bond</keyword>
<protein>
    <submittedName>
        <fullName evidence="7">Thiol-disulfide isomerase or thioredoxin</fullName>
    </submittedName>
</protein>
<dbReference type="PANTHER" id="PTHR42852:SF6">
    <property type="entry name" value="THIOL:DISULFIDE INTERCHANGE PROTEIN DSBE"/>
    <property type="match status" value="1"/>
</dbReference>
<sequence>MRNGSINIGIKKSLVLGLLIAFAAVSNCKAAVVSKAITQADTVLQNPNLAAGKSLPEIIMQTADGKPLKLSFLKGRAVLIDFWASWCMPCRASIPHLKELYKKYHDKGFEIVSVSIDQNDKAWKNAMQKEAMPWQQLIDKYEAGKDISVAMEQLGIQSVPFAILLNANGTVQTINPEATTLDGELKKVFDK</sequence>
<dbReference type="Gene3D" id="3.40.30.10">
    <property type="entry name" value="Glutaredoxin"/>
    <property type="match status" value="1"/>
</dbReference>
<dbReference type="Proteomes" id="UP000199072">
    <property type="component" value="Unassembled WGS sequence"/>
</dbReference>
<dbReference type="RefSeq" id="WP_091146098.1">
    <property type="nucleotide sequence ID" value="NZ_FNAI01000002.1"/>
</dbReference>
<dbReference type="EMBL" id="FNAI01000002">
    <property type="protein sequence ID" value="SDD70110.1"/>
    <property type="molecule type" value="Genomic_DNA"/>
</dbReference>
<evidence type="ECO:0000313" key="7">
    <source>
        <dbReference type="EMBL" id="SDD70110.1"/>
    </source>
</evidence>
<dbReference type="GO" id="GO:0017004">
    <property type="term" value="P:cytochrome complex assembly"/>
    <property type="evidence" value="ECO:0007669"/>
    <property type="project" value="UniProtKB-KW"/>
</dbReference>
<dbReference type="STRING" id="1391627.SAMN05216464_102317"/>
<dbReference type="SUPFAM" id="SSF52833">
    <property type="entry name" value="Thioredoxin-like"/>
    <property type="match status" value="1"/>
</dbReference>
<evidence type="ECO:0000256" key="1">
    <source>
        <dbReference type="ARBA" id="ARBA00004196"/>
    </source>
</evidence>